<dbReference type="InterPro" id="IPR000073">
    <property type="entry name" value="AB_hydrolase_1"/>
</dbReference>
<sequence length="336" mass="36164">MQQELATRYPLVLVPGMLGFVRVVLYPYWFGIVPALRQGGAQVFPVQVSPLHSSEVRGEQLLAIIEDICLRTGAEKVNLIGHSQGALSARYAAARRPGRVASVTSVAGPNHGSELADYLERTAPGDSPQGRILKAVLHGLAVLLVWLETGWRRDPLPVDVHASHQSLTSAGVALFNQAYPQGLPGTWGGEGAYEVDGVRYYSWSGTLQSGLTDQRRNRFDGSSHFCRLFARSFVKEKGYCDGMVGRFSSHLGQVIGDDYPLDHLDIVNQSLGAVGKGAEPVRLFTEHAARLKAAGSSDGSVWSSARPAPRPPGSAGRRPGDSGPAARRAPRRRSVP</sequence>
<keyword evidence="2" id="KW-1133">Transmembrane helix</keyword>
<keyword evidence="4" id="KW-0378">Hydrolase</keyword>
<evidence type="ECO:0000259" key="3">
    <source>
        <dbReference type="Pfam" id="PF00561"/>
    </source>
</evidence>
<gene>
    <name evidence="4" type="ORF">O164_20615</name>
</gene>
<feature type="transmembrane region" description="Helical" evidence="2">
    <location>
        <begin position="12"/>
        <end position="30"/>
    </location>
</feature>
<dbReference type="Proteomes" id="UP000018511">
    <property type="component" value="Unassembled WGS sequence"/>
</dbReference>
<dbReference type="Pfam" id="PF00561">
    <property type="entry name" value="Abhydrolase_1"/>
    <property type="match status" value="1"/>
</dbReference>
<feature type="domain" description="AB hydrolase-1" evidence="3">
    <location>
        <begin position="9"/>
        <end position="119"/>
    </location>
</feature>
<reference evidence="4 5" key="1">
    <citation type="submission" date="2013-10" db="EMBL/GenBank/DDBJ databases">
        <title>Whole Genome Shotgun Sequence of Pseudomonas taiwanensis SJ9.</title>
        <authorList>
            <person name="Hong S.-J."/>
            <person name="Shin J.-H."/>
        </authorList>
    </citation>
    <scope>NUCLEOTIDE SEQUENCE [LARGE SCALE GENOMIC DNA]</scope>
    <source>
        <strain evidence="4 5">SJ9</strain>
    </source>
</reference>
<proteinExistence type="predicted"/>
<name>V7D9N9_9PSED</name>
<protein>
    <submittedName>
        <fullName evidence="4">Alpha/beta hydrolase</fullName>
    </submittedName>
</protein>
<feature type="region of interest" description="Disordered" evidence="1">
    <location>
        <begin position="294"/>
        <end position="336"/>
    </location>
</feature>
<organism evidence="4 5">
    <name type="scientific">Pseudomonas taiwanensis SJ9</name>
    <dbReference type="NCBI Taxonomy" id="1388762"/>
    <lineage>
        <taxon>Bacteria</taxon>
        <taxon>Pseudomonadati</taxon>
        <taxon>Pseudomonadota</taxon>
        <taxon>Gammaproteobacteria</taxon>
        <taxon>Pseudomonadales</taxon>
        <taxon>Pseudomonadaceae</taxon>
        <taxon>Pseudomonas</taxon>
    </lineage>
</organism>
<dbReference type="AlphaFoldDB" id="V7D9N9"/>
<evidence type="ECO:0000256" key="1">
    <source>
        <dbReference type="SAM" id="MobiDB-lite"/>
    </source>
</evidence>
<dbReference type="Gene3D" id="3.40.50.1820">
    <property type="entry name" value="alpha/beta hydrolase"/>
    <property type="match status" value="1"/>
</dbReference>
<evidence type="ECO:0000313" key="5">
    <source>
        <dbReference type="Proteomes" id="UP000018511"/>
    </source>
</evidence>
<feature type="compositionally biased region" description="Low complexity" evidence="1">
    <location>
        <begin position="303"/>
        <end position="327"/>
    </location>
</feature>
<dbReference type="GO" id="GO:0016787">
    <property type="term" value="F:hydrolase activity"/>
    <property type="evidence" value="ECO:0007669"/>
    <property type="project" value="UniProtKB-KW"/>
</dbReference>
<evidence type="ECO:0000313" key="4">
    <source>
        <dbReference type="EMBL" id="ESW37971.1"/>
    </source>
</evidence>
<dbReference type="EMBL" id="AXUP01000305">
    <property type="protein sequence ID" value="ESW37971.1"/>
    <property type="molecule type" value="Genomic_DNA"/>
</dbReference>
<dbReference type="InterPro" id="IPR029058">
    <property type="entry name" value="AB_hydrolase_fold"/>
</dbReference>
<dbReference type="SUPFAM" id="SSF53474">
    <property type="entry name" value="alpha/beta-Hydrolases"/>
    <property type="match status" value="1"/>
</dbReference>
<keyword evidence="2" id="KW-0472">Membrane</keyword>
<evidence type="ECO:0000256" key="2">
    <source>
        <dbReference type="SAM" id="Phobius"/>
    </source>
</evidence>
<comment type="caution">
    <text evidence="4">The sequence shown here is derived from an EMBL/GenBank/DDBJ whole genome shotgun (WGS) entry which is preliminary data.</text>
</comment>
<keyword evidence="2" id="KW-0812">Transmembrane</keyword>
<accession>V7D9N9</accession>